<sequence length="189" mass="21229">MWRGHDATPFCGSRCVGESLFVTTNRCQRESTFLYLSDRVSCWYISCSVLVGSSSNADVDFRFYRSVGELKLWTPLATVLHPIPFSGSVVGWKQDREAPSSAVCCFVQVLYQISRDPIVVSVTDSRYGFELVIAQNWRGFNVRLLVSQVTQLVVELARLEAFLRLKPSAVVLCLMYSIHILSYAVSLAV</sequence>
<reference evidence="1 2" key="1">
    <citation type="journal article" date="2015" name="Proc. Natl. Acad. Sci. U.S.A.">
        <title>The resurrection genome of Boea hygrometrica: A blueprint for survival of dehydration.</title>
        <authorList>
            <person name="Xiao L."/>
            <person name="Yang G."/>
            <person name="Zhang L."/>
            <person name="Yang X."/>
            <person name="Zhao S."/>
            <person name="Ji Z."/>
            <person name="Zhou Q."/>
            <person name="Hu M."/>
            <person name="Wang Y."/>
            <person name="Chen M."/>
            <person name="Xu Y."/>
            <person name="Jin H."/>
            <person name="Xiao X."/>
            <person name="Hu G."/>
            <person name="Bao F."/>
            <person name="Hu Y."/>
            <person name="Wan P."/>
            <person name="Li L."/>
            <person name="Deng X."/>
            <person name="Kuang T."/>
            <person name="Xiang C."/>
            <person name="Zhu J.K."/>
            <person name="Oliver M.J."/>
            <person name="He Y."/>
        </authorList>
    </citation>
    <scope>NUCLEOTIDE SEQUENCE [LARGE SCALE GENOMIC DNA]</scope>
    <source>
        <strain evidence="2">cv. XS01</strain>
    </source>
</reference>
<gene>
    <name evidence="1" type="ORF">F511_42807</name>
</gene>
<dbReference type="Proteomes" id="UP000250235">
    <property type="component" value="Unassembled WGS sequence"/>
</dbReference>
<dbReference type="AlphaFoldDB" id="A0A2Z7BN05"/>
<protein>
    <submittedName>
        <fullName evidence="1">DNA photolyase</fullName>
    </submittedName>
</protein>
<evidence type="ECO:0000313" key="2">
    <source>
        <dbReference type="Proteomes" id="UP000250235"/>
    </source>
</evidence>
<name>A0A2Z7BN05_9LAMI</name>
<organism evidence="1 2">
    <name type="scientific">Dorcoceras hygrometricum</name>
    <dbReference type="NCBI Taxonomy" id="472368"/>
    <lineage>
        <taxon>Eukaryota</taxon>
        <taxon>Viridiplantae</taxon>
        <taxon>Streptophyta</taxon>
        <taxon>Embryophyta</taxon>
        <taxon>Tracheophyta</taxon>
        <taxon>Spermatophyta</taxon>
        <taxon>Magnoliopsida</taxon>
        <taxon>eudicotyledons</taxon>
        <taxon>Gunneridae</taxon>
        <taxon>Pentapetalae</taxon>
        <taxon>asterids</taxon>
        <taxon>lamiids</taxon>
        <taxon>Lamiales</taxon>
        <taxon>Gesneriaceae</taxon>
        <taxon>Didymocarpoideae</taxon>
        <taxon>Trichosporeae</taxon>
        <taxon>Loxocarpinae</taxon>
        <taxon>Dorcoceras</taxon>
    </lineage>
</organism>
<keyword evidence="2" id="KW-1185">Reference proteome</keyword>
<keyword evidence="1" id="KW-0456">Lyase</keyword>
<dbReference type="EMBL" id="KV004141">
    <property type="protein sequence ID" value="KZV35714.1"/>
    <property type="molecule type" value="Genomic_DNA"/>
</dbReference>
<proteinExistence type="predicted"/>
<dbReference type="GO" id="GO:0016829">
    <property type="term" value="F:lyase activity"/>
    <property type="evidence" value="ECO:0007669"/>
    <property type="project" value="UniProtKB-KW"/>
</dbReference>
<evidence type="ECO:0000313" key="1">
    <source>
        <dbReference type="EMBL" id="KZV35714.1"/>
    </source>
</evidence>
<accession>A0A2Z7BN05</accession>